<feature type="transmembrane region" description="Helical" evidence="1">
    <location>
        <begin position="39"/>
        <end position="57"/>
    </location>
</feature>
<reference evidence="2 3" key="1">
    <citation type="submission" date="2018-05" db="EMBL/GenBank/DDBJ databases">
        <authorList>
            <person name="Falquet L."/>
            <person name="Falquet L."/>
        </authorList>
    </citation>
    <scope>NUCLEOTIDE SEQUENCE [LARGE SCALE GENOMIC DNA]</scope>
    <source>
        <strain evidence="2 3">GM12</strain>
    </source>
</reference>
<evidence type="ECO:0000313" key="3">
    <source>
        <dbReference type="Proteomes" id="UP000290347"/>
    </source>
</evidence>
<name>A0AB38GHB3_MYCMC</name>
<feature type="transmembrane region" description="Helical" evidence="1">
    <location>
        <begin position="69"/>
        <end position="90"/>
    </location>
</feature>
<gene>
    <name evidence="2" type="ORF">MMC68T_00281</name>
</gene>
<proteinExistence type="predicted"/>
<dbReference type="Proteomes" id="UP000290347">
    <property type="component" value="Chromosome"/>
</dbReference>
<keyword evidence="1" id="KW-1133">Transmembrane helix</keyword>
<evidence type="ECO:0000256" key="1">
    <source>
        <dbReference type="SAM" id="Phobius"/>
    </source>
</evidence>
<dbReference type="RefSeq" id="WP_020862630.1">
    <property type="nucleotide sequence ID" value="NZ_CP012387.1"/>
</dbReference>
<dbReference type="AlphaFoldDB" id="A0AB38GHB3"/>
<accession>A0AB38GHB3</accession>
<evidence type="ECO:0000313" key="2">
    <source>
        <dbReference type="EMBL" id="SRX71571.1"/>
    </source>
</evidence>
<protein>
    <recommendedName>
        <fullName evidence="4">Integral membrane protein</fullName>
    </recommendedName>
</protein>
<sequence>MNQKPNPLVIVGAILSIVGIIIVLPISIVFLWFLAWLTIPGAIVRFILSILCLVPSLRNSKGLVITTGIFALFWAALIPGILLIVGGAQISKTQN</sequence>
<dbReference type="EMBL" id="LS483515">
    <property type="protein sequence ID" value="SRX71571.1"/>
    <property type="molecule type" value="Genomic_DNA"/>
</dbReference>
<feature type="transmembrane region" description="Helical" evidence="1">
    <location>
        <begin position="7"/>
        <end position="33"/>
    </location>
</feature>
<keyword evidence="1" id="KW-0472">Membrane</keyword>
<keyword evidence="1" id="KW-0812">Transmembrane</keyword>
<organism evidence="2 3">
    <name type="scientific">Mycoplasma mycoides subsp. capri</name>
    <dbReference type="NCBI Taxonomy" id="40477"/>
    <lineage>
        <taxon>Bacteria</taxon>
        <taxon>Bacillati</taxon>
        <taxon>Mycoplasmatota</taxon>
        <taxon>Mollicutes</taxon>
        <taxon>Mycoplasmataceae</taxon>
        <taxon>Mycoplasma</taxon>
    </lineage>
</organism>
<evidence type="ECO:0008006" key="4">
    <source>
        <dbReference type="Google" id="ProtNLM"/>
    </source>
</evidence>